<evidence type="ECO:0000256" key="2">
    <source>
        <dbReference type="ARBA" id="ARBA00023319"/>
    </source>
</evidence>
<dbReference type="PANTHER" id="PTHR47633">
    <property type="entry name" value="IMMUNOGLOBULIN"/>
    <property type="match status" value="1"/>
</dbReference>
<dbReference type="InterPro" id="IPR013098">
    <property type="entry name" value="Ig_I-set"/>
</dbReference>
<dbReference type="PANTHER" id="PTHR47633:SF4">
    <property type="entry name" value="MYOPALLADIN ISOFORM X1"/>
    <property type="match status" value="1"/>
</dbReference>
<name>A0A564Y6M7_HYMDI</name>
<dbReference type="Proteomes" id="UP000321570">
    <property type="component" value="Unassembled WGS sequence"/>
</dbReference>
<feature type="compositionally biased region" description="Polar residues" evidence="3">
    <location>
        <begin position="19"/>
        <end position="30"/>
    </location>
</feature>
<feature type="domain" description="Ig-like" evidence="4">
    <location>
        <begin position="29"/>
        <end position="105"/>
    </location>
</feature>
<dbReference type="InterPro" id="IPR036179">
    <property type="entry name" value="Ig-like_dom_sf"/>
</dbReference>
<evidence type="ECO:0000259" key="4">
    <source>
        <dbReference type="PROSITE" id="PS50835"/>
    </source>
</evidence>
<dbReference type="Gene3D" id="2.60.40.10">
    <property type="entry name" value="Immunoglobulins"/>
    <property type="match status" value="1"/>
</dbReference>
<keyword evidence="1" id="KW-1015">Disulfide bond</keyword>
<dbReference type="InterPro" id="IPR013783">
    <property type="entry name" value="Ig-like_fold"/>
</dbReference>
<dbReference type="SUPFAM" id="SSF48726">
    <property type="entry name" value="Immunoglobulin"/>
    <property type="match status" value="1"/>
</dbReference>
<evidence type="ECO:0000256" key="1">
    <source>
        <dbReference type="ARBA" id="ARBA00023157"/>
    </source>
</evidence>
<dbReference type="CDD" id="cd00096">
    <property type="entry name" value="Ig"/>
    <property type="match status" value="1"/>
</dbReference>
<dbReference type="GO" id="GO:0004672">
    <property type="term" value="F:protein kinase activity"/>
    <property type="evidence" value="ECO:0007669"/>
    <property type="project" value="TreeGrafter"/>
</dbReference>
<feature type="non-terminal residue" evidence="5">
    <location>
        <position position="1"/>
    </location>
</feature>
<feature type="region of interest" description="Disordered" evidence="3">
    <location>
        <begin position="1"/>
        <end position="31"/>
    </location>
</feature>
<dbReference type="EMBL" id="CABIJS010000110">
    <property type="protein sequence ID" value="VUZ42957.1"/>
    <property type="molecule type" value="Genomic_DNA"/>
</dbReference>
<dbReference type="FunFam" id="2.60.40.10:FF:000032">
    <property type="entry name" value="palladin isoform X1"/>
    <property type="match status" value="1"/>
</dbReference>
<keyword evidence="6" id="KW-1185">Reference proteome</keyword>
<evidence type="ECO:0000313" key="6">
    <source>
        <dbReference type="Proteomes" id="UP000321570"/>
    </source>
</evidence>
<protein>
    <recommendedName>
        <fullName evidence="4">Ig-like domain-containing protein</fullName>
    </recommendedName>
</protein>
<organism evidence="5 6">
    <name type="scientific">Hymenolepis diminuta</name>
    <name type="common">Rat tapeworm</name>
    <dbReference type="NCBI Taxonomy" id="6216"/>
    <lineage>
        <taxon>Eukaryota</taxon>
        <taxon>Metazoa</taxon>
        <taxon>Spiralia</taxon>
        <taxon>Lophotrochozoa</taxon>
        <taxon>Platyhelminthes</taxon>
        <taxon>Cestoda</taxon>
        <taxon>Eucestoda</taxon>
        <taxon>Cyclophyllidea</taxon>
        <taxon>Hymenolepididae</taxon>
        <taxon>Hymenolepis</taxon>
    </lineage>
</organism>
<dbReference type="InterPro" id="IPR007110">
    <property type="entry name" value="Ig-like_dom"/>
</dbReference>
<accession>A0A564Y6M7</accession>
<dbReference type="PROSITE" id="PS50835">
    <property type="entry name" value="IG_LIKE"/>
    <property type="match status" value="1"/>
</dbReference>
<dbReference type="Pfam" id="PF07679">
    <property type="entry name" value="I-set"/>
    <property type="match status" value="1"/>
</dbReference>
<evidence type="ECO:0000313" key="5">
    <source>
        <dbReference type="EMBL" id="VUZ42957.1"/>
    </source>
</evidence>
<proteinExistence type="predicted"/>
<gene>
    <name evidence="5" type="ORF">WMSIL1_LOCUS3535</name>
</gene>
<evidence type="ECO:0000256" key="3">
    <source>
        <dbReference type="SAM" id="MobiDB-lite"/>
    </source>
</evidence>
<dbReference type="AlphaFoldDB" id="A0A564Y6M7"/>
<sequence length="105" mass="11612">KIQPAPGKIPQLRPVQKAPIQQPQPTQSPVIVQGPKNAEVQENTPVVFTCQVVSTSVFEVIWLHKRQEIQQTESTHIMVAPDGVVSLHIDKARPEDAGDYTVRVS</sequence>
<keyword evidence="2" id="KW-0393">Immunoglobulin domain</keyword>
<reference evidence="5 6" key="1">
    <citation type="submission" date="2019-07" db="EMBL/GenBank/DDBJ databases">
        <authorList>
            <person name="Jastrzebski P J."/>
            <person name="Paukszto L."/>
            <person name="Jastrzebski P J."/>
        </authorList>
    </citation>
    <scope>NUCLEOTIDE SEQUENCE [LARGE SCALE GENOMIC DNA]</scope>
    <source>
        <strain evidence="5 6">WMS-il1</strain>
    </source>
</reference>
<feature type="non-terminal residue" evidence="5">
    <location>
        <position position="105"/>
    </location>
</feature>